<accession>A0A1Y2ANH1</accession>
<sequence length="437" mass="50511">MMKKVYIFNEERGQKLLNSIYTLNVIKYLKKKLYIYIMETYQNSIRDKNSPEAGTCYNTNYNNFYEGLNYQIKDTFFFSFIIQFLLVSLMYYHVGSGKYWKVLFLASLAGLIAAIIEHSSIAFICQKSQRSHHYKVVTFFIEEFFWIFNEYSIPYLNLIKMETFSQINSNKTVKYLIFALFIPFSLIRLYNGYDRMMMGYLQTEKSTSTHGLAFGVIAVADIICTICIFHSVTFSGVDDPLNNVDLFSFIKKSSYTILIMVDIVSIILSVLYIISTFFPSNTALSSSITLFHCLKSEFLLILTTDALILKYEVNNNSIICLSNSSFASSIDLTRKSRSNCYSIEIRTSVIDNNIKSINDTSSQYNRFSNFSGKDNISQLKRYSYLHSKDNTSQIKSYSTLSIVDSITNLNKNINEKEEETHYSNFNKYSNEKEGATQ</sequence>
<keyword evidence="3" id="KW-1185">Reference proteome</keyword>
<feature type="transmembrane region" description="Helical" evidence="1">
    <location>
        <begin position="212"/>
        <end position="234"/>
    </location>
</feature>
<feature type="transmembrane region" description="Helical" evidence="1">
    <location>
        <begin position="75"/>
        <end position="94"/>
    </location>
</feature>
<feature type="transmembrane region" description="Helical" evidence="1">
    <location>
        <begin position="100"/>
        <end position="124"/>
    </location>
</feature>
<proteinExistence type="predicted"/>
<reference evidence="2 3" key="1">
    <citation type="submission" date="2016-08" db="EMBL/GenBank/DDBJ databases">
        <title>A Parts List for Fungal Cellulosomes Revealed by Comparative Genomics.</title>
        <authorList>
            <consortium name="DOE Joint Genome Institute"/>
            <person name="Haitjema C.H."/>
            <person name="Gilmore S.P."/>
            <person name="Henske J.K."/>
            <person name="Solomon K.V."/>
            <person name="De Groot R."/>
            <person name="Kuo A."/>
            <person name="Mondo S.J."/>
            <person name="Salamov A.A."/>
            <person name="Labutti K."/>
            <person name="Zhao Z."/>
            <person name="Chiniquy J."/>
            <person name="Barry K."/>
            <person name="Brewer H.M."/>
            <person name="Purvine S.O."/>
            <person name="Wright A.T."/>
            <person name="Boxma B."/>
            <person name="Van Alen T."/>
            <person name="Hackstein J.H."/>
            <person name="Baker S.E."/>
            <person name="Grigoriev I.V."/>
            <person name="O'Malley M.A."/>
        </authorList>
    </citation>
    <scope>NUCLEOTIDE SEQUENCE [LARGE SCALE GENOMIC DNA]</scope>
    <source>
        <strain evidence="2 3">G1</strain>
    </source>
</reference>
<evidence type="ECO:0000256" key="1">
    <source>
        <dbReference type="SAM" id="Phobius"/>
    </source>
</evidence>
<feature type="transmembrane region" description="Helical" evidence="1">
    <location>
        <begin position="254"/>
        <end position="274"/>
    </location>
</feature>
<keyword evidence="1" id="KW-1133">Transmembrane helix</keyword>
<dbReference type="AlphaFoldDB" id="A0A1Y2ANH1"/>
<dbReference type="EMBL" id="MCOG01000226">
    <property type="protein sequence ID" value="ORY24101.1"/>
    <property type="molecule type" value="Genomic_DNA"/>
</dbReference>
<keyword evidence="1" id="KW-0472">Membrane</keyword>
<feature type="transmembrane region" description="Helical" evidence="1">
    <location>
        <begin position="173"/>
        <end position="191"/>
    </location>
</feature>
<dbReference type="Proteomes" id="UP000193920">
    <property type="component" value="Unassembled WGS sequence"/>
</dbReference>
<evidence type="ECO:0000313" key="2">
    <source>
        <dbReference type="EMBL" id="ORY24101.1"/>
    </source>
</evidence>
<dbReference type="OrthoDB" id="2143908at2759"/>
<feature type="transmembrane region" description="Helical" evidence="1">
    <location>
        <begin position="136"/>
        <end position="153"/>
    </location>
</feature>
<comment type="caution">
    <text evidence="2">The sequence shown here is derived from an EMBL/GenBank/DDBJ whole genome shotgun (WGS) entry which is preliminary data.</text>
</comment>
<evidence type="ECO:0000313" key="3">
    <source>
        <dbReference type="Proteomes" id="UP000193920"/>
    </source>
</evidence>
<gene>
    <name evidence="2" type="ORF">LY90DRAFT_675329</name>
</gene>
<name>A0A1Y2ANH1_9FUNG</name>
<keyword evidence="1" id="KW-0812">Transmembrane</keyword>
<organism evidence="2 3">
    <name type="scientific">Neocallimastix californiae</name>
    <dbReference type="NCBI Taxonomy" id="1754190"/>
    <lineage>
        <taxon>Eukaryota</taxon>
        <taxon>Fungi</taxon>
        <taxon>Fungi incertae sedis</taxon>
        <taxon>Chytridiomycota</taxon>
        <taxon>Chytridiomycota incertae sedis</taxon>
        <taxon>Neocallimastigomycetes</taxon>
        <taxon>Neocallimastigales</taxon>
        <taxon>Neocallimastigaceae</taxon>
        <taxon>Neocallimastix</taxon>
    </lineage>
</organism>
<protein>
    <submittedName>
        <fullName evidence="2">Uncharacterized protein</fullName>
    </submittedName>
</protein>